<dbReference type="CDD" id="cd00067">
    <property type="entry name" value="GAL4"/>
    <property type="match status" value="1"/>
</dbReference>
<dbReference type="SUPFAM" id="SSF57701">
    <property type="entry name" value="Zn2/Cys6 DNA-binding domain"/>
    <property type="match status" value="1"/>
</dbReference>
<dbReference type="Pfam" id="PF00172">
    <property type="entry name" value="Zn_clus"/>
    <property type="match status" value="1"/>
</dbReference>
<dbReference type="AlphaFoldDB" id="A0A9Q8VEN8"/>
<dbReference type="SMART" id="SM00906">
    <property type="entry name" value="Fungal_trans"/>
    <property type="match status" value="1"/>
</dbReference>
<dbReference type="Pfam" id="PF04082">
    <property type="entry name" value="Fungal_trans"/>
    <property type="match status" value="1"/>
</dbReference>
<gene>
    <name evidence="11" type="ORF">JDV02_007950</name>
</gene>
<keyword evidence="12" id="KW-1185">Reference proteome</keyword>
<evidence type="ECO:0000256" key="4">
    <source>
        <dbReference type="ARBA" id="ARBA00023125"/>
    </source>
</evidence>
<feature type="domain" description="Zn(2)-C6 fungal-type" evidence="10">
    <location>
        <begin position="112"/>
        <end position="141"/>
    </location>
</feature>
<name>A0A9Q8VEN8_9HYPO</name>
<feature type="compositionally biased region" description="Basic and acidic residues" evidence="9">
    <location>
        <begin position="224"/>
        <end position="233"/>
    </location>
</feature>
<dbReference type="EMBL" id="CP086360">
    <property type="protein sequence ID" value="UNI22022.1"/>
    <property type="molecule type" value="Genomic_DNA"/>
</dbReference>
<reference evidence="11" key="1">
    <citation type="submission" date="2021-11" db="EMBL/GenBank/DDBJ databases">
        <title>Purpureocillium_takamizusanense_genome.</title>
        <authorList>
            <person name="Nguyen N.-H."/>
        </authorList>
    </citation>
    <scope>NUCLEOTIDE SEQUENCE</scope>
    <source>
        <strain evidence="11">PT3</strain>
    </source>
</reference>
<dbReference type="InterPro" id="IPR007219">
    <property type="entry name" value="XnlR_reg_dom"/>
</dbReference>
<evidence type="ECO:0000256" key="8">
    <source>
        <dbReference type="ARBA" id="ARBA00037990"/>
    </source>
</evidence>
<keyword evidence="5" id="KW-0010">Activator</keyword>
<organism evidence="11 12">
    <name type="scientific">Purpureocillium takamizusanense</name>
    <dbReference type="NCBI Taxonomy" id="2060973"/>
    <lineage>
        <taxon>Eukaryota</taxon>
        <taxon>Fungi</taxon>
        <taxon>Dikarya</taxon>
        <taxon>Ascomycota</taxon>
        <taxon>Pezizomycotina</taxon>
        <taxon>Sordariomycetes</taxon>
        <taxon>Hypocreomycetidae</taxon>
        <taxon>Hypocreales</taxon>
        <taxon>Ophiocordycipitaceae</taxon>
        <taxon>Purpureocillium</taxon>
    </lineage>
</organism>
<dbReference type="CDD" id="cd12148">
    <property type="entry name" value="fungal_TF_MHR"/>
    <property type="match status" value="1"/>
</dbReference>
<sequence>MLSNPLQRYSPYHNPAVVAPVGAPVAVTGPPPSAYNTQLAQAHLQTESFGGFRQDHGYGFQPPPPLDREMAGTSPPMGPPMPHSKPKHYHASGPGGRSSTASAPIRRRISRACDQCNQLRTKCDGRHPCAHCIELNLSCEYMREKKKRGKASRKDLAERAAAQAAAVAGQGGDANKAHGSNDQGDSVIHASHGSDASTGTRHANDSDFQTRQTTVSSDMSDQSHLAEDTAAERDEMESNQAIDLNGYGRLSTGYERHGMGTSMMGSPSYSNDPNHNMPGYPLSFGLLPQSPAAFNGPGYRMGNSPLTGYQLTGGASPGWGVGITSPSGQFQAQPPQHQVQHKALGHAGLRYPVLEPLAPHLGNIVPFNLACDLLDLYFSSSSSAQMHPMSPYVLGFVFRKRAILHPTRPRKCQPALLASMLWVAAQTSDASLLTSSPTARAQICQKLLDLTVRFLKPLIHTPMGETLLTTGNASIGAVGMAGLGAAMPGSLGVDGLSGEAGSFGAAGQLDDVATYIHLATVVSASEYKGASVRWWNIAWSLARELKLGRELPTGHIPPNAERNETGHDGGIEDHDIYRSIPGFVTEEEREERRRIWWLLYTVDRHLALCYNRPMFLLDIECESLLQPLDDNIWQKGDFSTFLDNNRDQGALGPGSQGFGAQGARLAGPQFECRGHSIFGYFLPLMTILGEVVDLHHAKNHPRFGIDFRAAHEWDAQAEEIRRHLEVYEQSLKRFEGQFLPRQSDGGKVDPGRADGDMTRMNDTSSPSAQSVYTNASNRMTENEIQARITVAYGTHVMHVLHILLSDKWDPISLLDDNDLWISSQAFITATGHAVSAADAIAQILEFDPGLEFMPFFFGVYLLQGSFLLLLIADKLQFEASPNVIRACEIIVRAHEACVVTLNTEYQRNFSKVMRSALAVVRGRVPQDLGEQHQRRRELLGLYRWTGGGTGLAL</sequence>
<feature type="compositionally biased region" description="Basic and acidic residues" evidence="9">
    <location>
        <begin position="744"/>
        <end position="759"/>
    </location>
</feature>
<dbReference type="RefSeq" id="XP_047845503.1">
    <property type="nucleotide sequence ID" value="XM_047989501.1"/>
</dbReference>
<dbReference type="InterPro" id="IPR001138">
    <property type="entry name" value="Zn2Cys6_DnaBD"/>
</dbReference>
<evidence type="ECO:0000256" key="9">
    <source>
        <dbReference type="SAM" id="MobiDB-lite"/>
    </source>
</evidence>
<dbReference type="PANTHER" id="PTHR47663">
    <property type="entry name" value="XYLANOLYTIC TRANSCRIPTIONAL ACTIVATOR XLNR-RELATED"/>
    <property type="match status" value="1"/>
</dbReference>
<evidence type="ECO:0000256" key="2">
    <source>
        <dbReference type="ARBA" id="ARBA00022833"/>
    </source>
</evidence>
<dbReference type="GO" id="GO:0006351">
    <property type="term" value="P:DNA-templated transcription"/>
    <property type="evidence" value="ECO:0007669"/>
    <property type="project" value="InterPro"/>
</dbReference>
<dbReference type="FunFam" id="4.10.240.10:FF:000004">
    <property type="entry name" value="Xylanolytic transcriptional activator XlnR"/>
    <property type="match status" value="1"/>
</dbReference>
<keyword evidence="2" id="KW-0862">Zinc</keyword>
<comment type="similarity">
    <text evidence="8">Belongs to the xlnR/xlr1 family.</text>
</comment>
<keyword evidence="6" id="KW-0804">Transcription</keyword>
<dbReference type="SMART" id="SM00066">
    <property type="entry name" value="GAL4"/>
    <property type="match status" value="1"/>
</dbReference>
<feature type="region of interest" description="Disordered" evidence="9">
    <location>
        <begin position="739"/>
        <end position="770"/>
    </location>
</feature>
<dbReference type="OrthoDB" id="5365785at2759"/>
<evidence type="ECO:0000313" key="12">
    <source>
        <dbReference type="Proteomes" id="UP000829364"/>
    </source>
</evidence>
<dbReference type="GO" id="GO:0000981">
    <property type="term" value="F:DNA-binding transcription factor activity, RNA polymerase II-specific"/>
    <property type="evidence" value="ECO:0007669"/>
    <property type="project" value="InterPro"/>
</dbReference>
<keyword evidence="7" id="KW-0539">Nucleus</keyword>
<feature type="compositionally biased region" description="Polar residues" evidence="9">
    <location>
        <begin position="194"/>
        <end position="223"/>
    </location>
</feature>
<dbReference type="GO" id="GO:0008270">
    <property type="term" value="F:zinc ion binding"/>
    <property type="evidence" value="ECO:0007669"/>
    <property type="project" value="InterPro"/>
</dbReference>
<evidence type="ECO:0000259" key="10">
    <source>
        <dbReference type="PROSITE" id="PS50048"/>
    </source>
</evidence>
<dbReference type="InterPro" id="IPR051439">
    <property type="entry name" value="XlnR/Xlr1"/>
</dbReference>
<evidence type="ECO:0000256" key="7">
    <source>
        <dbReference type="ARBA" id="ARBA00023242"/>
    </source>
</evidence>
<feature type="region of interest" description="Disordered" evidence="9">
    <location>
        <begin position="61"/>
        <end position="103"/>
    </location>
</feature>
<evidence type="ECO:0000313" key="11">
    <source>
        <dbReference type="EMBL" id="UNI22022.1"/>
    </source>
</evidence>
<dbReference type="PANTHER" id="PTHR47663:SF1">
    <property type="entry name" value="XYLANOLYTIC TRANSCRIPTIONAL ACTIVATOR XLNR-RELATED"/>
    <property type="match status" value="1"/>
</dbReference>
<dbReference type="GO" id="GO:0003677">
    <property type="term" value="F:DNA binding"/>
    <property type="evidence" value="ECO:0007669"/>
    <property type="project" value="UniProtKB-KW"/>
</dbReference>
<evidence type="ECO:0000256" key="1">
    <source>
        <dbReference type="ARBA" id="ARBA00022723"/>
    </source>
</evidence>
<protein>
    <recommendedName>
        <fullName evidence="10">Zn(2)-C6 fungal-type domain-containing protein</fullName>
    </recommendedName>
</protein>
<evidence type="ECO:0000256" key="6">
    <source>
        <dbReference type="ARBA" id="ARBA00023163"/>
    </source>
</evidence>
<keyword evidence="1" id="KW-0479">Metal-binding</keyword>
<keyword evidence="4" id="KW-0238">DNA-binding</keyword>
<keyword evidence="3" id="KW-0805">Transcription regulation</keyword>
<accession>A0A9Q8VEN8</accession>
<dbReference type="Proteomes" id="UP000829364">
    <property type="component" value="Chromosome 7"/>
</dbReference>
<evidence type="ECO:0000256" key="3">
    <source>
        <dbReference type="ARBA" id="ARBA00023015"/>
    </source>
</evidence>
<dbReference type="GeneID" id="72069898"/>
<evidence type="ECO:0000256" key="5">
    <source>
        <dbReference type="ARBA" id="ARBA00023159"/>
    </source>
</evidence>
<proteinExistence type="inferred from homology"/>
<dbReference type="KEGG" id="ptkz:JDV02_007950"/>
<dbReference type="InterPro" id="IPR036864">
    <property type="entry name" value="Zn2-C6_fun-type_DNA-bd_sf"/>
</dbReference>
<dbReference type="Gene3D" id="4.10.240.10">
    <property type="entry name" value="Zn(2)-C6 fungal-type DNA-binding domain"/>
    <property type="match status" value="1"/>
</dbReference>
<feature type="compositionally biased region" description="Polar residues" evidence="9">
    <location>
        <begin position="760"/>
        <end position="770"/>
    </location>
</feature>
<dbReference type="PROSITE" id="PS50048">
    <property type="entry name" value="ZN2_CY6_FUNGAL_2"/>
    <property type="match status" value="1"/>
</dbReference>
<feature type="region of interest" description="Disordered" evidence="9">
    <location>
        <begin position="162"/>
        <end position="235"/>
    </location>
</feature>